<reference evidence="1 2" key="1">
    <citation type="submission" date="2021-06" db="EMBL/GenBank/DDBJ databases">
        <title>A haploid diamondback moth (Plutella xylostella L.) genome assembly resolves 31 chromosomes and identifies a diamide resistance mutation.</title>
        <authorList>
            <person name="Ward C.M."/>
            <person name="Perry K.D."/>
            <person name="Baker G."/>
            <person name="Powis K."/>
            <person name="Heckel D.G."/>
            <person name="Baxter S.W."/>
        </authorList>
    </citation>
    <scope>NUCLEOTIDE SEQUENCE [LARGE SCALE GENOMIC DNA]</scope>
    <source>
        <strain evidence="1 2">LV</strain>
        <tissue evidence="1">Single pupa</tissue>
    </source>
</reference>
<dbReference type="EMBL" id="JAHIBW010000018">
    <property type="protein sequence ID" value="KAG7302428.1"/>
    <property type="molecule type" value="Genomic_DNA"/>
</dbReference>
<name>A0ABQ7QB17_PLUXY</name>
<keyword evidence="2" id="KW-1185">Reference proteome</keyword>
<evidence type="ECO:0000313" key="2">
    <source>
        <dbReference type="Proteomes" id="UP000823941"/>
    </source>
</evidence>
<organism evidence="1 2">
    <name type="scientific">Plutella xylostella</name>
    <name type="common">Diamondback moth</name>
    <name type="synonym">Plutella maculipennis</name>
    <dbReference type="NCBI Taxonomy" id="51655"/>
    <lineage>
        <taxon>Eukaryota</taxon>
        <taxon>Metazoa</taxon>
        <taxon>Ecdysozoa</taxon>
        <taxon>Arthropoda</taxon>
        <taxon>Hexapoda</taxon>
        <taxon>Insecta</taxon>
        <taxon>Pterygota</taxon>
        <taxon>Neoptera</taxon>
        <taxon>Endopterygota</taxon>
        <taxon>Lepidoptera</taxon>
        <taxon>Glossata</taxon>
        <taxon>Ditrysia</taxon>
        <taxon>Yponomeutoidea</taxon>
        <taxon>Plutellidae</taxon>
        <taxon>Plutella</taxon>
    </lineage>
</organism>
<comment type="caution">
    <text evidence="1">The sequence shown here is derived from an EMBL/GenBank/DDBJ whole genome shotgun (WGS) entry which is preliminary data.</text>
</comment>
<proteinExistence type="predicted"/>
<accession>A0ABQ7QB17</accession>
<dbReference type="Proteomes" id="UP000823941">
    <property type="component" value="Chromosome 18"/>
</dbReference>
<sequence length="98" mass="11169">MLAPRNVQQKRLKPGVFTLCSDVTASFTPLGLSEVGSCNNPRNSGVFFLMKTTFPNTTFENTYKKLPFHEHLPLLYTEPLLRFLLSSAYLHYMSKVLL</sequence>
<protein>
    <submittedName>
        <fullName evidence="1">Uncharacterized protein</fullName>
    </submittedName>
</protein>
<gene>
    <name evidence="1" type="ORF">JYU34_013961</name>
</gene>
<evidence type="ECO:0000313" key="1">
    <source>
        <dbReference type="EMBL" id="KAG7302428.1"/>
    </source>
</evidence>